<proteinExistence type="inferred from homology"/>
<keyword evidence="3" id="KW-0813">Transport</keyword>
<comment type="subcellular location">
    <subcellularLocation>
        <location evidence="1">Cell membrane</location>
        <topology evidence="1">Multi-pass membrane protein</topology>
    </subcellularLocation>
</comment>
<feature type="transmembrane region" description="Helical" evidence="8">
    <location>
        <begin position="12"/>
        <end position="31"/>
    </location>
</feature>
<protein>
    <submittedName>
        <fullName evidence="9">AI-2E family transporter</fullName>
    </submittedName>
</protein>
<keyword evidence="5 8" id="KW-0812">Transmembrane</keyword>
<keyword evidence="7 8" id="KW-0472">Membrane</keyword>
<evidence type="ECO:0000256" key="5">
    <source>
        <dbReference type="ARBA" id="ARBA00022692"/>
    </source>
</evidence>
<name>A0A7X0X0G8_LISSE</name>
<evidence type="ECO:0000256" key="3">
    <source>
        <dbReference type="ARBA" id="ARBA00022448"/>
    </source>
</evidence>
<dbReference type="PANTHER" id="PTHR21716:SF53">
    <property type="entry name" value="PERMEASE PERM-RELATED"/>
    <property type="match status" value="1"/>
</dbReference>
<accession>A0A7X0X0G8</accession>
<evidence type="ECO:0000256" key="6">
    <source>
        <dbReference type="ARBA" id="ARBA00022989"/>
    </source>
</evidence>
<dbReference type="RefSeq" id="WP_185383355.1">
    <property type="nucleotide sequence ID" value="NZ_CP124262.1"/>
</dbReference>
<evidence type="ECO:0000256" key="2">
    <source>
        <dbReference type="ARBA" id="ARBA00009773"/>
    </source>
</evidence>
<evidence type="ECO:0000256" key="4">
    <source>
        <dbReference type="ARBA" id="ARBA00022475"/>
    </source>
</evidence>
<evidence type="ECO:0000313" key="9">
    <source>
        <dbReference type="EMBL" id="MBC1485379.1"/>
    </source>
</evidence>
<keyword evidence="6 8" id="KW-1133">Transmembrane helix</keyword>
<evidence type="ECO:0000313" key="10">
    <source>
        <dbReference type="Proteomes" id="UP000523362"/>
    </source>
</evidence>
<feature type="transmembrane region" description="Helical" evidence="8">
    <location>
        <begin position="250"/>
        <end position="269"/>
    </location>
</feature>
<feature type="transmembrane region" description="Helical" evidence="8">
    <location>
        <begin position="37"/>
        <end position="59"/>
    </location>
</feature>
<keyword evidence="4" id="KW-1003">Cell membrane</keyword>
<gene>
    <name evidence="9" type="ORF">HB897_03910</name>
</gene>
<feature type="transmembrane region" description="Helical" evidence="8">
    <location>
        <begin position="319"/>
        <end position="346"/>
    </location>
</feature>
<feature type="transmembrane region" description="Helical" evidence="8">
    <location>
        <begin position="161"/>
        <end position="186"/>
    </location>
</feature>
<feature type="transmembrane region" description="Helical" evidence="8">
    <location>
        <begin position="219"/>
        <end position="244"/>
    </location>
</feature>
<dbReference type="InterPro" id="IPR002549">
    <property type="entry name" value="AI-2E-like"/>
</dbReference>
<evidence type="ECO:0000256" key="7">
    <source>
        <dbReference type="ARBA" id="ARBA00023136"/>
    </source>
</evidence>
<sequence length="378" mass="41495">MKLSRFRDSKLFFWTIEVLAVVAVVFILLQMKYIFSPIGIIVSTLFMPILVAGFLFYLFNPLVLFLEKRKVPRILSVIIIFIAFIALIVLAIMQLGPTLADQVTELAKAIPGYWQDFEKWLQGLSNNSSLQGVDLKAELEKLNISLPKIMSVVVDGVASSFGAIVSFVSGFVMILVTVPFIVFYMFKDGHKFVESSGKFFPAAIRTEAKQIIKEMNKTISTYISSQAIDCIVVGIFTFVGYLIIGQPYALLFGLIAGATNIIPYLGPFIGAAPAVIVALFTSPLQALLVIIVVTIVQQLDSNLLSPYIMGKSLSIHPLTIIIILIVAGNLAGIFGMILGVPVYAVVKTVIVNVNRLIKLRRNELALENNPPDNPAPKI</sequence>
<reference evidence="9 10" key="1">
    <citation type="submission" date="2020-03" db="EMBL/GenBank/DDBJ databases">
        <title>Soil Listeria distribution.</title>
        <authorList>
            <person name="Liao J."/>
            <person name="Wiedmann M."/>
        </authorList>
    </citation>
    <scope>NUCLEOTIDE SEQUENCE [LARGE SCALE GENOMIC DNA]</scope>
    <source>
        <strain evidence="9 10">FSL L7-1560</strain>
    </source>
</reference>
<evidence type="ECO:0000256" key="8">
    <source>
        <dbReference type="SAM" id="Phobius"/>
    </source>
</evidence>
<feature type="transmembrane region" description="Helical" evidence="8">
    <location>
        <begin position="71"/>
        <end position="93"/>
    </location>
</feature>
<comment type="similarity">
    <text evidence="2">Belongs to the autoinducer-2 exporter (AI-2E) (TC 2.A.86) family.</text>
</comment>
<dbReference type="GO" id="GO:0005886">
    <property type="term" value="C:plasma membrane"/>
    <property type="evidence" value="ECO:0007669"/>
    <property type="project" value="UniProtKB-SubCell"/>
</dbReference>
<comment type="caution">
    <text evidence="9">The sequence shown here is derived from an EMBL/GenBank/DDBJ whole genome shotgun (WGS) entry which is preliminary data.</text>
</comment>
<dbReference type="GO" id="GO:0055085">
    <property type="term" value="P:transmembrane transport"/>
    <property type="evidence" value="ECO:0007669"/>
    <property type="project" value="TreeGrafter"/>
</dbReference>
<evidence type="ECO:0000256" key="1">
    <source>
        <dbReference type="ARBA" id="ARBA00004651"/>
    </source>
</evidence>
<dbReference type="Pfam" id="PF01594">
    <property type="entry name" value="AI-2E_transport"/>
    <property type="match status" value="1"/>
</dbReference>
<dbReference type="Proteomes" id="UP000523362">
    <property type="component" value="Unassembled WGS sequence"/>
</dbReference>
<organism evidence="9 10">
    <name type="scientific">Listeria seeligeri</name>
    <dbReference type="NCBI Taxonomy" id="1640"/>
    <lineage>
        <taxon>Bacteria</taxon>
        <taxon>Bacillati</taxon>
        <taxon>Bacillota</taxon>
        <taxon>Bacilli</taxon>
        <taxon>Bacillales</taxon>
        <taxon>Listeriaceae</taxon>
        <taxon>Listeria</taxon>
    </lineage>
</organism>
<dbReference type="PANTHER" id="PTHR21716">
    <property type="entry name" value="TRANSMEMBRANE PROTEIN"/>
    <property type="match status" value="1"/>
</dbReference>
<dbReference type="EMBL" id="JAARRG010000001">
    <property type="protein sequence ID" value="MBC1485379.1"/>
    <property type="molecule type" value="Genomic_DNA"/>
</dbReference>
<dbReference type="AlphaFoldDB" id="A0A7X0X0G8"/>
<feature type="transmembrane region" description="Helical" evidence="8">
    <location>
        <begin position="276"/>
        <end position="299"/>
    </location>
</feature>